<evidence type="ECO:0000313" key="7">
    <source>
        <dbReference type="RefSeq" id="XP_003743484.2"/>
    </source>
</evidence>
<evidence type="ECO:0000256" key="5">
    <source>
        <dbReference type="RuleBase" id="RU364035"/>
    </source>
</evidence>
<keyword evidence="3 5" id="KW-0906">Nuclear pore complex</keyword>
<keyword evidence="6" id="KW-1185">Reference proteome</keyword>
<keyword evidence="5" id="KW-0472">Membrane</keyword>
<dbReference type="KEGG" id="goe:100902356"/>
<evidence type="ECO:0000256" key="1">
    <source>
        <dbReference type="ARBA" id="ARBA00004567"/>
    </source>
</evidence>
<evidence type="ECO:0000256" key="3">
    <source>
        <dbReference type="ARBA" id="ARBA00023132"/>
    </source>
</evidence>
<keyword evidence="5" id="KW-0509">mRNA transport</keyword>
<dbReference type="GO" id="GO:0006606">
    <property type="term" value="P:protein import into nucleus"/>
    <property type="evidence" value="ECO:0007669"/>
    <property type="project" value="TreeGrafter"/>
</dbReference>
<accession>A0AAJ6QTL5</accession>
<dbReference type="GO" id="GO:0017056">
    <property type="term" value="F:structural constituent of nuclear pore"/>
    <property type="evidence" value="ECO:0007669"/>
    <property type="project" value="InterPro"/>
</dbReference>
<dbReference type="PANTHER" id="PTHR11225">
    <property type="entry name" value="NUCLEAR PORE COMPLEX PROTEIN NUP93 NUCLEOPORIN NUP93 DEAD EYE PROTEIN"/>
    <property type="match status" value="1"/>
</dbReference>
<dbReference type="Pfam" id="PF04097">
    <property type="entry name" value="Nic96"/>
    <property type="match status" value="1"/>
</dbReference>
<reference evidence="7" key="1">
    <citation type="submission" date="2025-08" db="UniProtKB">
        <authorList>
            <consortium name="RefSeq"/>
        </authorList>
    </citation>
    <scope>IDENTIFICATION</scope>
</reference>
<dbReference type="InterPro" id="IPR007231">
    <property type="entry name" value="Nucleoporin_int_Nup93/Nic96"/>
</dbReference>
<organism evidence="6 7">
    <name type="scientific">Galendromus occidentalis</name>
    <name type="common">western predatory mite</name>
    <dbReference type="NCBI Taxonomy" id="34638"/>
    <lineage>
        <taxon>Eukaryota</taxon>
        <taxon>Metazoa</taxon>
        <taxon>Ecdysozoa</taxon>
        <taxon>Arthropoda</taxon>
        <taxon>Chelicerata</taxon>
        <taxon>Arachnida</taxon>
        <taxon>Acari</taxon>
        <taxon>Parasitiformes</taxon>
        <taxon>Mesostigmata</taxon>
        <taxon>Gamasina</taxon>
        <taxon>Phytoseioidea</taxon>
        <taxon>Phytoseiidae</taxon>
        <taxon>Typhlodrominae</taxon>
        <taxon>Galendromus</taxon>
    </lineage>
</organism>
<sequence length="812" mass="90725">MNASSIQDILQGAEVLVAKIHADQDLPRVVRNIPQLLAEGEQLRNRVSEDAPSREQADVHASILLGSRGVDLPKLSQRVEGLPSSIAFGPLETIQPTDIEGFLKNERQTSLLAVIADTAKTTQEEVDTFVIQAQKERWESEKRKIVACLEHCADTTAEQRQQSFIDTLNFTLNNSTSYRPRDASLLSVSGAPVRARLSPEELQYSKALTDHNTALISGSLDSLAIVKNMSHVAEQLELRDVASLWQLLQSMQKRYNSDDDDRLALVVGARRFLETKHLTDLRATVHGNLNKAFLGGAPGVAHLIRAYLNVKPVPPTHPGEPMVDGHPAWAMIYHALRCGDFACAREIAMKSSMFDLAGKFEECQRDSHHRLSDDSVKALRLKFARDLSGGASNPYQRVVFGVLAGCEVPMDRSAVASEIEDYLWIKLCQVISSTAMPRDSNTITLRELQSLLSEEYGEAYFDAYQRPIQYAYVLLLSAQFELAIEFLYRFDPHKCHAVHIAVALSQLGLIKHAKNGQDPLLVKDDSGSYLNFPRLITSYTLRFEHDEPELALEYYFTLKDKYESVWIQCVKELVLDTKEFTKLLGKRNADGGIQRGALDKFVQDRREIVTIVAEAAEARGLNEEAVGLYDLGGQKDRCVELLTKLLALQVTQAGPEGSKRSQLQKMATQLATFQSTPCLLLLIDLMTFYDFYYLEKNEEALDLLRRLRIVPLSTDEVDTMVDTFCGFSEQVRRVIPDVLVTVMNILTEQYKTIRRPKTTALSLIPLLGGGSEKKLELIKSQANAIIKYAGMVPYRLPAAVNAKLVRAEASMA</sequence>
<comment type="similarity">
    <text evidence="2 5">Belongs to the nucleoporin interacting component (NIC) family.</text>
</comment>
<proteinExistence type="inferred from homology"/>
<evidence type="ECO:0000256" key="2">
    <source>
        <dbReference type="ARBA" id="ARBA00010186"/>
    </source>
</evidence>
<dbReference type="PANTHER" id="PTHR11225:SF4">
    <property type="entry name" value="NUCLEAR PORE COMPLEX PROTEIN NUP93"/>
    <property type="match status" value="1"/>
</dbReference>
<evidence type="ECO:0000313" key="6">
    <source>
        <dbReference type="Proteomes" id="UP000694867"/>
    </source>
</evidence>
<gene>
    <name evidence="7" type="primary">LOC100902356</name>
</gene>
<keyword evidence="4 5" id="KW-0539">Nucleus</keyword>
<dbReference type="GeneID" id="100902356"/>
<dbReference type="Proteomes" id="UP000694867">
    <property type="component" value="Unplaced"/>
</dbReference>
<keyword evidence="5" id="KW-0813">Transport</keyword>
<keyword evidence="5" id="KW-0811">Translocation</keyword>
<keyword evidence="5" id="KW-0653">Protein transport</keyword>
<comment type="subcellular location">
    <subcellularLocation>
        <location evidence="1 5">Nucleus</location>
        <location evidence="1 5">Nuclear pore complex</location>
    </subcellularLocation>
</comment>
<evidence type="ECO:0000256" key="4">
    <source>
        <dbReference type="ARBA" id="ARBA00023242"/>
    </source>
</evidence>
<dbReference type="GO" id="GO:0016973">
    <property type="term" value="P:poly(A)+ mRNA export from nucleus"/>
    <property type="evidence" value="ECO:0007669"/>
    <property type="project" value="TreeGrafter"/>
</dbReference>
<name>A0AAJ6QTL5_9ACAR</name>
<dbReference type="GO" id="GO:0005643">
    <property type="term" value="C:nuclear pore"/>
    <property type="evidence" value="ECO:0007669"/>
    <property type="project" value="UniProtKB-SubCell"/>
</dbReference>
<dbReference type="RefSeq" id="XP_003743484.2">
    <property type="nucleotide sequence ID" value="XM_003743436.2"/>
</dbReference>
<protein>
    <recommendedName>
        <fullName evidence="5">Nuclear pore protein</fullName>
    </recommendedName>
</protein>
<dbReference type="AlphaFoldDB" id="A0AAJ6QTL5"/>